<dbReference type="InterPro" id="IPR012796">
    <property type="entry name" value="Lysidine-tRNA-synth_C"/>
</dbReference>
<keyword evidence="3 8" id="KW-0436">Ligase</keyword>
<evidence type="ECO:0000256" key="3">
    <source>
        <dbReference type="ARBA" id="ARBA00022598"/>
    </source>
</evidence>
<reference evidence="10" key="1">
    <citation type="submission" date="2020-08" db="EMBL/GenBank/DDBJ databases">
        <title>Genome public.</title>
        <authorList>
            <person name="Liu C."/>
            <person name="Sun Q."/>
        </authorList>
    </citation>
    <scope>NUCLEOTIDE SEQUENCE</scope>
    <source>
        <strain evidence="10">NSJ-12</strain>
    </source>
</reference>
<feature type="domain" description="Lysidine-tRNA(Ile) synthetase C-terminal" evidence="9">
    <location>
        <begin position="382"/>
        <end position="452"/>
    </location>
</feature>
<dbReference type="AlphaFoldDB" id="A0A926IDH4"/>
<dbReference type="GO" id="GO:0032267">
    <property type="term" value="F:tRNA(Ile)-lysidine synthase activity"/>
    <property type="evidence" value="ECO:0007669"/>
    <property type="project" value="UniProtKB-EC"/>
</dbReference>
<comment type="caution">
    <text evidence="10">The sequence shown here is derived from an EMBL/GenBank/DDBJ whole genome shotgun (WGS) entry which is preliminary data.</text>
</comment>
<dbReference type="GO" id="GO:0005737">
    <property type="term" value="C:cytoplasm"/>
    <property type="evidence" value="ECO:0007669"/>
    <property type="project" value="UniProtKB-SubCell"/>
</dbReference>
<keyword evidence="11" id="KW-1185">Reference proteome</keyword>
<dbReference type="NCBIfam" id="TIGR02432">
    <property type="entry name" value="lysidine_TilS_N"/>
    <property type="match status" value="1"/>
</dbReference>
<dbReference type="CDD" id="cd01992">
    <property type="entry name" value="TilS_N"/>
    <property type="match status" value="1"/>
</dbReference>
<dbReference type="InterPro" id="IPR014729">
    <property type="entry name" value="Rossmann-like_a/b/a_fold"/>
</dbReference>
<keyword evidence="4 8" id="KW-0819">tRNA processing</keyword>
<dbReference type="NCBIfam" id="TIGR02433">
    <property type="entry name" value="lysidine_TilS_C"/>
    <property type="match status" value="1"/>
</dbReference>
<evidence type="ECO:0000256" key="2">
    <source>
        <dbReference type="ARBA" id="ARBA00022490"/>
    </source>
</evidence>
<dbReference type="Gene3D" id="3.40.50.620">
    <property type="entry name" value="HUPs"/>
    <property type="match status" value="1"/>
</dbReference>
<dbReference type="Gene3D" id="1.20.59.20">
    <property type="match status" value="1"/>
</dbReference>
<dbReference type="RefSeq" id="WP_249331544.1">
    <property type="nucleotide sequence ID" value="NZ_JACRSY010000004.1"/>
</dbReference>
<evidence type="ECO:0000313" key="10">
    <source>
        <dbReference type="EMBL" id="MBC8578571.1"/>
    </source>
</evidence>
<dbReference type="EC" id="6.3.4.19" evidence="8"/>
<dbReference type="Pfam" id="PF01171">
    <property type="entry name" value="ATP_bind_3"/>
    <property type="match status" value="1"/>
</dbReference>
<sequence>MIARIKEKVKRYIEEQKLIQKGDTIIVGVSGGADSMMLLHFLNSHKAFYGIKLKVAHVHHGIRKEADDDRDYVKEMCREWQIPCYIHACNIKELARLNKISEEEAGRIERYNFFISLTNQNDKIATAHNTNDQAETMIMRFLRGADIKGLRGIQPKRDNIIRPILCLTREEIETYCKEYKINYHDDHTNFETIYTRNKIRLECIPYIRQNFNENIVSTLFEHSQLYQEEEAFLEDYIQKVFEKVVTKADMQLKISINALAQEKVYIQKKLIHKCLESFIGHSKDITLLHVKSVLELVERQNGKKICLPYETVAHRVYEDIVLSKENEGVISNYEYTLELGINNIEDLDMQLNLQCVPRKTFEQSQQNMYTKYVDYDKIRDSLHLRTRRVDDYIVLQNGSKKLKKLYIDEKIPQHKRSTHPIIADGNEVVWVLDSRLNIDYFVTDQTRHILEIKVIK</sequence>
<dbReference type="GO" id="GO:0006400">
    <property type="term" value="P:tRNA modification"/>
    <property type="evidence" value="ECO:0007669"/>
    <property type="project" value="UniProtKB-UniRule"/>
</dbReference>
<dbReference type="SMART" id="SM00977">
    <property type="entry name" value="TilS_C"/>
    <property type="match status" value="1"/>
</dbReference>
<keyword evidence="2 8" id="KW-0963">Cytoplasm</keyword>
<evidence type="ECO:0000256" key="5">
    <source>
        <dbReference type="ARBA" id="ARBA00022741"/>
    </source>
</evidence>
<evidence type="ECO:0000256" key="8">
    <source>
        <dbReference type="HAMAP-Rule" id="MF_01161"/>
    </source>
</evidence>
<feature type="binding site" evidence="8">
    <location>
        <begin position="30"/>
        <end position="35"/>
    </location>
    <ligand>
        <name>ATP</name>
        <dbReference type="ChEBI" id="CHEBI:30616"/>
    </ligand>
</feature>
<dbReference type="SUPFAM" id="SSF82829">
    <property type="entry name" value="MesJ substrate recognition domain-like"/>
    <property type="match status" value="1"/>
</dbReference>
<evidence type="ECO:0000256" key="6">
    <source>
        <dbReference type="ARBA" id="ARBA00022840"/>
    </source>
</evidence>
<keyword evidence="6 8" id="KW-0067">ATP-binding</keyword>
<dbReference type="Proteomes" id="UP000655830">
    <property type="component" value="Unassembled WGS sequence"/>
</dbReference>
<dbReference type="SUPFAM" id="SSF56037">
    <property type="entry name" value="PheT/TilS domain"/>
    <property type="match status" value="1"/>
</dbReference>
<evidence type="ECO:0000256" key="4">
    <source>
        <dbReference type="ARBA" id="ARBA00022694"/>
    </source>
</evidence>
<accession>A0A926IDH4</accession>
<evidence type="ECO:0000256" key="1">
    <source>
        <dbReference type="ARBA" id="ARBA00004496"/>
    </source>
</evidence>
<dbReference type="InterPro" id="IPR012795">
    <property type="entry name" value="tRNA_Ile_lys_synt_N"/>
</dbReference>
<protein>
    <recommendedName>
        <fullName evidence="8">tRNA(Ile)-lysidine synthase</fullName>
        <ecNumber evidence="8">6.3.4.19</ecNumber>
    </recommendedName>
    <alternativeName>
        <fullName evidence="8">tRNA(Ile)-2-lysyl-cytidine synthase</fullName>
    </alternativeName>
    <alternativeName>
        <fullName evidence="8">tRNA(Ile)-lysidine synthetase</fullName>
    </alternativeName>
</protein>
<organism evidence="10 11">
    <name type="scientific">Zhenhengia yiwuensis</name>
    <dbReference type="NCBI Taxonomy" id="2763666"/>
    <lineage>
        <taxon>Bacteria</taxon>
        <taxon>Bacillati</taxon>
        <taxon>Bacillota</taxon>
        <taxon>Clostridia</taxon>
        <taxon>Lachnospirales</taxon>
        <taxon>Lachnospiraceae</taxon>
        <taxon>Zhenhengia</taxon>
    </lineage>
</organism>
<gene>
    <name evidence="8 10" type="primary">tilS</name>
    <name evidence="10" type="ORF">H8718_03385</name>
</gene>
<proteinExistence type="inferred from homology"/>
<dbReference type="HAMAP" id="MF_01161">
    <property type="entry name" value="tRNA_Ile_lys_synt"/>
    <property type="match status" value="1"/>
</dbReference>
<comment type="similarity">
    <text evidence="8">Belongs to the tRNA(Ile)-lysidine synthase family.</text>
</comment>
<dbReference type="GO" id="GO:0005524">
    <property type="term" value="F:ATP binding"/>
    <property type="evidence" value="ECO:0007669"/>
    <property type="project" value="UniProtKB-UniRule"/>
</dbReference>
<name>A0A926IDH4_9FIRM</name>
<dbReference type="PANTHER" id="PTHR43033">
    <property type="entry name" value="TRNA(ILE)-LYSIDINE SYNTHASE-RELATED"/>
    <property type="match status" value="1"/>
</dbReference>
<evidence type="ECO:0000313" key="11">
    <source>
        <dbReference type="Proteomes" id="UP000655830"/>
    </source>
</evidence>
<dbReference type="EMBL" id="JACRSY010000004">
    <property type="protein sequence ID" value="MBC8578571.1"/>
    <property type="molecule type" value="Genomic_DNA"/>
</dbReference>
<keyword evidence="5 8" id="KW-0547">Nucleotide-binding</keyword>
<comment type="function">
    <text evidence="8">Ligates lysine onto the cytidine present at position 34 of the AUA codon-specific tRNA(Ile) that contains the anticodon CAU, in an ATP-dependent manner. Cytidine is converted to lysidine, thus changing the amino acid specificity of the tRNA from methionine to isoleucine.</text>
</comment>
<comment type="catalytic activity">
    <reaction evidence="7 8">
        <text>cytidine(34) in tRNA(Ile2) + L-lysine + ATP = lysidine(34) in tRNA(Ile2) + AMP + diphosphate + H(+)</text>
        <dbReference type="Rhea" id="RHEA:43744"/>
        <dbReference type="Rhea" id="RHEA-COMP:10625"/>
        <dbReference type="Rhea" id="RHEA-COMP:10670"/>
        <dbReference type="ChEBI" id="CHEBI:15378"/>
        <dbReference type="ChEBI" id="CHEBI:30616"/>
        <dbReference type="ChEBI" id="CHEBI:32551"/>
        <dbReference type="ChEBI" id="CHEBI:33019"/>
        <dbReference type="ChEBI" id="CHEBI:82748"/>
        <dbReference type="ChEBI" id="CHEBI:83665"/>
        <dbReference type="ChEBI" id="CHEBI:456215"/>
        <dbReference type="EC" id="6.3.4.19"/>
    </reaction>
</comment>
<comment type="subcellular location">
    <subcellularLocation>
        <location evidence="1 8">Cytoplasm</location>
    </subcellularLocation>
</comment>
<evidence type="ECO:0000256" key="7">
    <source>
        <dbReference type="ARBA" id="ARBA00048539"/>
    </source>
</evidence>
<dbReference type="Pfam" id="PF11734">
    <property type="entry name" value="TilS_C"/>
    <property type="match status" value="1"/>
</dbReference>
<evidence type="ECO:0000259" key="9">
    <source>
        <dbReference type="SMART" id="SM00977"/>
    </source>
</evidence>
<dbReference type="InterPro" id="IPR012094">
    <property type="entry name" value="tRNA_Ile_lys_synt"/>
</dbReference>
<dbReference type="InterPro" id="IPR011063">
    <property type="entry name" value="TilS/TtcA_N"/>
</dbReference>
<dbReference type="PANTHER" id="PTHR43033:SF1">
    <property type="entry name" value="TRNA(ILE)-LYSIDINE SYNTHASE-RELATED"/>
    <property type="match status" value="1"/>
</dbReference>
<comment type="domain">
    <text evidence="8">The N-terminal region contains the highly conserved SGGXDS motif, predicted to be a P-loop motif involved in ATP binding.</text>
</comment>
<dbReference type="SUPFAM" id="SSF52402">
    <property type="entry name" value="Adenine nucleotide alpha hydrolases-like"/>
    <property type="match status" value="1"/>
</dbReference>